<dbReference type="InterPro" id="IPR029044">
    <property type="entry name" value="Nucleotide-diphossugar_trans"/>
</dbReference>
<organism evidence="1">
    <name type="scientific">marine sediment metagenome</name>
    <dbReference type="NCBI Taxonomy" id="412755"/>
    <lineage>
        <taxon>unclassified sequences</taxon>
        <taxon>metagenomes</taxon>
        <taxon>ecological metagenomes</taxon>
    </lineage>
</organism>
<evidence type="ECO:0000313" key="1">
    <source>
        <dbReference type="EMBL" id="KKL64312.1"/>
    </source>
</evidence>
<proteinExistence type="predicted"/>
<dbReference type="EMBL" id="LAZR01027885">
    <property type="protein sequence ID" value="KKL64312.1"/>
    <property type="molecule type" value="Genomic_DNA"/>
</dbReference>
<reference evidence="1" key="1">
    <citation type="journal article" date="2015" name="Nature">
        <title>Complex archaea that bridge the gap between prokaryotes and eukaryotes.</title>
        <authorList>
            <person name="Spang A."/>
            <person name="Saw J.H."/>
            <person name="Jorgensen S.L."/>
            <person name="Zaremba-Niedzwiedzka K."/>
            <person name="Martijn J."/>
            <person name="Lind A.E."/>
            <person name="van Eijk R."/>
            <person name="Schleper C."/>
            <person name="Guy L."/>
            <person name="Ettema T.J."/>
        </authorList>
    </citation>
    <scope>NUCLEOTIDE SEQUENCE</scope>
</reference>
<comment type="caution">
    <text evidence="1">The sequence shown here is derived from an EMBL/GenBank/DDBJ whole genome shotgun (WGS) entry which is preliminary data.</text>
</comment>
<dbReference type="SUPFAM" id="SSF53448">
    <property type="entry name" value="Nucleotide-diphospho-sugar transferases"/>
    <property type="match status" value="1"/>
</dbReference>
<dbReference type="AlphaFoldDB" id="A0A0F9GMH8"/>
<gene>
    <name evidence="1" type="ORF">LCGC14_2166310</name>
</gene>
<dbReference type="InterPro" id="IPR029063">
    <property type="entry name" value="SAM-dependent_MTases_sf"/>
</dbReference>
<dbReference type="Gene3D" id="3.40.50.150">
    <property type="entry name" value="Vaccinia Virus protein VP39"/>
    <property type="match status" value="1"/>
</dbReference>
<name>A0A0F9GMH8_9ZZZZ</name>
<dbReference type="Gene3D" id="3.90.550.40">
    <property type="match status" value="1"/>
</dbReference>
<protein>
    <submittedName>
        <fullName evidence="1">Uncharacterized protein</fullName>
    </submittedName>
</protein>
<accession>A0A0F9GMH8</accession>
<dbReference type="SUPFAM" id="SSF53335">
    <property type="entry name" value="S-adenosyl-L-methionine-dependent methyltransferases"/>
    <property type="match status" value="1"/>
</dbReference>
<sequence length="425" mass="47985">MSHLYHDAGSEKPGRRIMLATSVYDAPAPGYTYAMSRCREVLHEAGIQTEYVLLTGNCHVDDARNVVVQQFLLTKCEELIFIDGDVYWEPKDLLKLCQFDVDLVGGIYPYRREGTKTDGRMPVGLMDGVFDPDENGLLEVMHLPTGFMRIRRHVLELLAKHADHYPNPCERRSKVPILFQRTFIDNVRWGGDVHFCNIWRETGGKLYAACELNLGHDASAVIHDSLAAWLRRAKGETLHHMVAEVRAGRAPVELLTEARRYTGNEAYAAAEGGLSLCALVKADGPIIEAGSGLSTIILAAANPTQTVWCLEHNPLWAVRLKQLALEAGVKNIALCHQRLNGGWYDLTDLHELPEHFSVGFNDGPPRKESQSRMGFFLHFGKRVDTIIVDDADEPWYQRELSKWAKENDRSIDFVDERVALIRRKQ</sequence>